<proteinExistence type="predicted"/>
<dbReference type="NCBIfam" id="TIGR02563">
    <property type="entry name" value="cas_Csy4"/>
    <property type="match status" value="1"/>
</dbReference>
<organism evidence="1 2">
    <name type="scientific">Vibrio parahaemolyticus</name>
    <dbReference type="NCBI Taxonomy" id="670"/>
    <lineage>
        <taxon>Bacteria</taxon>
        <taxon>Pseudomonadati</taxon>
        <taxon>Pseudomonadota</taxon>
        <taxon>Gammaproteobacteria</taxon>
        <taxon>Vibrionales</taxon>
        <taxon>Vibrionaceae</taxon>
        <taxon>Vibrio</taxon>
    </lineage>
</organism>
<dbReference type="AlphaFoldDB" id="A0AAW3IQF7"/>
<dbReference type="Proteomes" id="UP000037697">
    <property type="component" value="Unassembled WGS sequence"/>
</dbReference>
<comment type="caution">
    <text evidence="1">The sequence shown here is derived from an EMBL/GenBank/DDBJ whole genome shotgun (WGS) entry which is preliminary data.</text>
</comment>
<dbReference type="GO" id="GO:0043571">
    <property type="term" value="P:maintenance of CRISPR repeat elements"/>
    <property type="evidence" value="ECO:0007669"/>
    <property type="project" value="InterPro"/>
</dbReference>
<protein>
    <submittedName>
        <fullName evidence="1">CRISPR-associated protein Csy4</fullName>
    </submittedName>
</protein>
<dbReference type="Gene3D" id="3.30.70.2540">
    <property type="entry name" value="CRISPR-associated endoribonuclease Cas6/Csy4"/>
    <property type="match status" value="1"/>
</dbReference>
<name>A0AAW3IQF7_VIBPH</name>
<evidence type="ECO:0000313" key="1">
    <source>
        <dbReference type="EMBL" id="KOY18889.1"/>
    </source>
</evidence>
<dbReference type="EMBL" id="LIRS01000157">
    <property type="protein sequence ID" value="KOY18889.1"/>
    <property type="molecule type" value="Genomic_DNA"/>
</dbReference>
<gene>
    <name evidence="1" type="ORF">ACX05_26525</name>
</gene>
<reference evidence="1 2" key="1">
    <citation type="submission" date="2015-07" db="EMBL/GenBank/DDBJ databases">
        <title>Foodborne Vibrio parahaemolyticus Isolates.</title>
        <authorList>
            <person name="Ronholm J."/>
            <person name="Petronella N."/>
            <person name="Kenwell R."/>
            <person name="Banerjee S."/>
        </authorList>
    </citation>
    <scope>NUCLEOTIDE SEQUENCE [LARGE SCALE GENOMIC DNA]</scope>
    <source>
        <strain evidence="1 2">HS-06-05</strain>
    </source>
</reference>
<evidence type="ECO:0000313" key="2">
    <source>
        <dbReference type="Proteomes" id="UP000037697"/>
    </source>
</evidence>
<dbReference type="Pfam" id="PF09618">
    <property type="entry name" value="Cas_Csy4"/>
    <property type="match status" value="1"/>
</dbReference>
<sequence>MDWYYRTITFLPEYRNNEAIAAKCIKELHRFNYKYETRSIGVSFPLWGQETVGRKITFVSTNKMELDFLISRRYFVQMTKLGHFSISTTQTVPDDCSYVLFKRAHSIDKGTSAGRARELKRLERRALERGEIFDPMAYSKTTSHAFQSYHSLEEDSSSGNKFRLNIQMKERSGTVDTGTFSSYGLGNTDNSLQVVPLI</sequence>
<dbReference type="InterPro" id="IPR013396">
    <property type="entry name" value="CRISPR-assoc_prot_Csy4"/>
</dbReference>
<dbReference type="InterPro" id="IPR042564">
    <property type="entry name" value="CRISPR-Cas6/Csy4_sf"/>
</dbReference>
<dbReference type="GO" id="GO:0004519">
    <property type="term" value="F:endonuclease activity"/>
    <property type="evidence" value="ECO:0007669"/>
    <property type="project" value="InterPro"/>
</dbReference>
<dbReference type="RefSeq" id="WP_053812762.1">
    <property type="nucleotide sequence ID" value="NZ_LIRS01000157.1"/>
</dbReference>
<accession>A0AAW3IQF7</accession>